<dbReference type="Proteomes" id="UP000537204">
    <property type="component" value="Unassembled WGS sequence"/>
</dbReference>
<dbReference type="InterPro" id="IPR020843">
    <property type="entry name" value="ER"/>
</dbReference>
<dbReference type="InterPro" id="IPR011032">
    <property type="entry name" value="GroES-like_sf"/>
</dbReference>
<comment type="caution">
    <text evidence="2">The sequence shown here is derived from an EMBL/GenBank/DDBJ whole genome shotgun (WGS) entry which is preliminary data.</text>
</comment>
<accession>A0A7W8ZN23</accession>
<protein>
    <submittedName>
        <fullName evidence="2">NADPH:quinone reductase-like Zn-dependent oxidoreductase</fullName>
    </submittedName>
</protein>
<dbReference type="PANTHER" id="PTHR43677:SF11">
    <property type="entry name" value="ZINC-CONTAINING ALCOHOL DEHYDROGENASE"/>
    <property type="match status" value="1"/>
</dbReference>
<sequence>MKAAVLYQLGINPVYGDFPDPVPAGEDQILIHVKATAVKNIDKSRASGVHYTSYKSFPAVVGFDGVGLLADGTKVYAQGITGMIAEQAIIPKNNYITLPENIDLTMAAALPNAVLGAAMALKNRANIKTGDVVLINGATGITGQIAVQIAKHYGASKVFVTGRNIEALQKLKSLGAEKEIISLVQEDEEIIKAIQDIHHQHPINIVLDYLWGHPMELILKSLQGHSVDSSNTSVKIVTVGAMAGESIKLESGTLRSAAIEILGSGLGSLSENDIRHFNTRVLPEMFQLAADGKLTMEIHEEKIEDIEAVWNKDFNGKRLVILID</sequence>
<dbReference type="RefSeq" id="WP_183882786.1">
    <property type="nucleotide sequence ID" value="NZ_JACHCE010000004.1"/>
</dbReference>
<dbReference type="Gene3D" id="3.40.50.720">
    <property type="entry name" value="NAD(P)-binding Rossmann-like Domain"/>
    <property type="match status" value="1"/>
</dbReference>
<dbReference type="GO" id="GO:0016491">
    <property type="term" value="F:oxidoreductase activity"/>
    <property type="evidence" value="ECO:0007669"/>
    <property type="project" value="InterPro"/>
</dbReference>
<dbReference type="Gene3D" id="3.90.180.10">
    <property type="entry name" value="Medium-chain alcohol dehydrogenases, catalytic domain"/>
    <property type="match status" value="1"/>
</dbReference>
<proteinExistence type="predicted"/>
<dbReference type="SUPFAM" id="SSF51735">
    <property type="entry name" value="NAD(P)-binding Rossmann-fold domains"/>
    <property type="match status" value="1"/>
</dbReference>
<gene>
    <name evidence="2" type="ORF">HDE68_002796</name>
</gene>
<dbReference type="InterPro" id="IPR051397">
    <property type="entry name" value="Zn-ADH-like_protein"/>
</dbReference>
<evidence type="ECO:0000313" key="2">
    <source>
        <dbReference type="EMBL" id="MBB5636883.1"/>
    </source>
</evidence>
<dbReference type="Pfam" id="PF00107">
    <property type="entry name" value="ADH_zinc_N"/>
    <property type="match status" value="1"/>
</dbReference>
<reference evidence="2 3" key="1">
    <citation type="submission" date="2020-08" db="EMBL/GenBank/DDBJ databases">
        <title>Genomic Encyclopedia of Type Strains, Phase IV (KMG-V): Genome sequencing to study the core and pangenomes of soil and plant-associated prokaryotes.</title>
        <authorList>
            <person name="Whitman W."/>
        </authorList>
    </citation>
    <scope>NUCLEOTIDE SEQUENCE [LARGE SCALE GENOMIC DNA]</scope>
    <source>
        <strain evidence="2 3">S3M1</strain>
    </source>
</reference>
<dbReference type="AlphaFoldDB" id="A0A7W8ZN23"/>
<dbReference type="InterPro" id="IPR013149">
    <property type="entry name" value="ADH-like_C"/>
</dbReference>
<dbReference type="PANTHER" id="PTHR43677">
    <property type="entry name" value="SHORT-CHAIN DEHYDROGENASE/REDUCTASE"/>
    <property type="match status" value="1"/>
</dbReference>
<organism evidence="2 3">
    <name type="scientific">Pedobacter cryoconitis</name>
    <dbReference type="NCBI Taxonomy" id="188932"/>
    <lineage>
        <taxon>Bacteria</taxon>
        <taxon>Pseudomonadati</taxon>
        <taxon>Bacteroidota</taxon>
        <taxon>Sphingobacteriia</taxon>
        <taxon>Sphingobacteriales</taxon>
        <taxon>Sphingobacteriaceae</taxon>
        <taxon>Pedobacter</taxon>
    </lineage>
</organism>
<dbReference type="SUPFAM" id="SSF50129">
    <property type="entry name" value="GroES-like"/>
    <property type="match status" value="1"/>
</dbReference>
<evidence type="ECO:0000313" key="3">
    <source>
        <dbReference type="Proteomes" id="UP000537204"/>
    </source>
</evidence>
<dbReference type="InterPro" id="IPR036291">
    <property type="entry name" value="NAD(P)-bd_dom_sf"/>
</dbReference>
<evidence type="ECO:0000259" key="1">
    <source>
        <dbReference type="SMART" id="SM00829"/>
    </source>
</evidence>
<dbReference type="SMART" id="SM00829">
    <property type="entry name" value="PKS_ER"/>
    <property type="match status" value="1"/>
</dbReference>
<feature type="domain" description="Enoyl reductase (ER)" evidence="1">
    <location>
        <begin position="10"/>
        <end position="296"/>
    </location>
</feature>
<dbReference type="EMBL" id="JACHCE010000004">
    <property type="protein sequence ID" value="MBB5636883.1"/>
    <property type="molecule type" value="Genomic_DNA"/>
</dbReference>
<name>A0A7W8ZN23_9SPHI</name>